<dbReference type="InterPro" id="IPR003349">
    <property type="entry name" value="JmjN"/>
</dbReference>
<feature type="compositionally biased region" description="Basic residues" evidence="1">
    <location>
        <begin position="396"/>
        <end position="406"/>
    </location>
</feature>
<evidence type="ECO:0008006" key="6">
    <source>
        <dbReference type="Google" id="ProtNLM"/>
    </source>
</evidence>
<feature type="compositionally biased region" description="Acidic residues" evidence="1">
    <location>
        <begin position="354"/>
        <end position="363"/>
    </location>
</feature>
<reference evidence="4 5" key="1">
    <citation type="journal article" date="2024" name="Nat. Commun.">
        <title>Phylogenomics reveals the evolutionary origins of lichenization in chlorophyte algae.</title>
        <authorList>
            <person name="Puginier C."/>
            <person name="Libourel C."/>
            <person name="Otte J."/>
            <person name="Skaloud P."/>
            <person name="Haon M."/>
            <person name="Grisel S."/>
            <person name="Petersen M."/>
            <person name="Berrin J.G."/>
            <person name="Delaux P.M."/>
            <person name="Dal Grande F."/>
            <person name="Keller J."/>
        </authorList>
    </citation>
    <scope>NUCLEOTIDE SEQUENCE [LARGE SCALE GENOMIC DNA]</scope>
    <source>
        <strain evidence="4 5">SAG 216-7</strain>
    </source>
</reference>
<proteinExistence type="predicted"/>
<dbReference type="EMBL" id="JALJOT010000005">
    <property type="protein sequence ID" value="KAK9915192.1"/>
    <property type="molecule type" value="Genomic_DNA"/>
</dbReference>
<dbReference type="Proteomes" id="UP001491310">
    <property type="component" value="Unassembled WGS sequence"/>
</dbReference>
<name>A0ABR2YU40_9CHLO</name>
<dbReference type="PANTHER" id="PTHR10694">
    <property type="entry name" value="LYSINE-SPECIFIC DEMETHYLASE"/>
    <property type="match status" value="1"/>
</dbReference>
<feature type="region of interest" description="Disordered" evidence="1">
    <location>
        <begin position="713"/>
        <end position="770"/>
    </location>
</feature>
<keyword evidence="5" id="KW-1185">Reference proteome</keyword>
<sequence length="770" mass="82224">MVLKCQEVPVFHPTLRDISGSFEAYIESIERRFANVGLAKIIPPKGWTPRKQGYSDDFDFEIPRPIKQHATGKRGLYRTLLVEQKPMSLAKDFRPIAVGDDSLPPAKETPEEVERRFWRNITLRPPLYGADVPGSLFDADLKGWNLRHLDSLLSRTLEKKNLAIPGVSTPYLYFGMWRSIFAWHTEDMDLASVNYLHSGAPKAWYCIPPAHRDRFERFLQGMLPDMFRACPEFLRHKELLVSPYMLLQNNIPVVRCIQRPGEFIINYPGAYHSGFNHGFNCAESTNFATKSWIAVGVSAGFCECQKDSVAIQMSLFMSEAAPRVRRMIREAEASSSDESDSGSESGASSSGESGSDESDSEDEAPAKPVKRKGKAAGSKPLVSGGRGMAAVAAPARKGKAAGKVSKKPLVSGGRGMAAAAQPPSRGRATTARGKSPGRPPAKVKPVAKPAGKAKPAPRKPQRKQQSRAEAAPAKQLPPRSASRKPVGTVSRAVGKRSASLPARLLPMKGGGLKRSESAKRAPARSASASRGPSSRAAPATRGRPPSRVPGRTAGRKRSPVSANTRAAAACSSAKRQRTESGTVPTPSRRQSSGSEEGAQQRREVRPDAAKAAAAKRVVQRARQPSPRAAAAGAQGSMLGRMLTLTARAAEAAKGFLGGSSGTAGSGPVSAHSLVVPACSVRLVPKGSLCSPVASKPCQADGSPKVQMLREVPRRPRSVRLGGRKVVTPKSDLAASPVHRLQAARSAKPLGVRKTDAKVKSGGSPKQIIAS</sequence>
<evidence type="ECO:0000259" key="3">
    <source>
        <dbReference type="PROSITE" id="PS51184"/>
    </source>
</evidence>
<protein>
    <recommendedName>
        <fullName evidence="6">JmjC-domain-containing protein</fullName>
    </recommendedName>
</protein>
<evidence type="ECO:0000313" key="5">
    <source>
        <dbReference type="Proteomes" id="UP001491310"/>
    </source>
</evidence>
<feature type="domain" description="JmjC" evidence="3">
    <location>
        <begin position="138"/>
        <end position="304"/>
    </location>
</feature>
<comment type="caution">
    <text evidence="4">The sequence shown here is derived from an EMBL/GenBank/DDBJ whole genome shotgun (WGS) entry which is preliminary data.</text>
</comment>
<evidence type="ECO:0000256" key="1">
    <source>
        <dbReference type="SAM" id="MobiDB-lite"/>
    </source>
</evidence>
<dbReference type="SMART" id="SM00545">
    <property type="entry name" value="JmjN"/>
    <property type="match status" value="1"/>
</dbReference>
<feature type="compositionally biased region" description="Low complexity" evidence="1">
    <location>
        <begin position="609"/>
        <end position="634"/>
    </location>
</feature>
<feature type="compositionally biased region" description="Low complexity" evidence="1">
    <location>
        <begin position="342"/>
        <end position="353"/>
    </location>
</feature>
<dbReference type="InterPro" id="IPR003347">
    <property type="entry name" value="JmjC_dom"/>
</dbReference>
<dbReference type="PROSITE" id="PS51183">
    <property type="entry name" value="JMJN"/>
    <property type="match status" value="1"/>
</dbReference>
<feature type="compositionally biased region" description="Low complexity" evidence="1">
    <location>
        <begin position="443"/>
        <end position="454"/>
    </location>
</feature>
<dbReference type="SMART" id="SM00558">
    <property type="entry name" value="JmjC"/>
    <property type="match status" value="1"/>
</dbReference>
<organism evidence="4 5">
    <name type="scientific">Coccomyxa subellipsoidea</name>
    <dbReference type="NCBI Taxonomy" id="248742"/>
    <lineage>
        <taxon>Eukaryota</taxon>
        <taxon>Viridiplantae</taxon>
        <taxon>Chlorophyta</taxon>
        <taxon>core chlorophytes</taxon>
        <taxon>Trebouxiophyceae</taxon>
        <taxon>Trebouxiophyceae incertae sedis</taxon>
        <taxon>Coccomyxaceae</taxon>
        <taxon>Coccomyxa</taxon>
    </lineage>
</organism>
<gene>
    <name evidence="4" type="ORF">WJX75_005920</name>
</gene>
<feature type="compositionally biased region" description="Basic and acidic residues" evidence="1">
    <location>
        <begin position="598"/>
        <end position="608"/>
    </location>
</feature>
<feature type="region of interest" description="Disordered" evidence="1">
    <location>
        <begin position="330"/>
        <end position="634"/>
    </location>
</feature>
<accession>A0ABR2YU40</accession>
<dbReference type="PANTHER" id="PTHR10694:SF7">
    <property type="entry name" value="[HISTONE H3]-TRIMETHYL-L-LYSINE(9) DEMETHYLASE"/>
    <property type="match status" value="1"/>
</dbReference>
<dbReference type="SUPFAM" id="SSF51197">
    <property type="entry name" value="Clavaminate synthase-like"/>
    <property type="match status" value="1"/>
</dbReference>
<feature type="compositionally biased region" description="Basic residues" evidence="1">
    <location>
        <begin position="455"/>
        <end position="465"/>
    </location>
</feature>
<evidence type="ECO:0000259" key="2">
    <source>
        <dbReference type="PROSITE" id="PS51183"/>
    </source>
</evidence>
<feature type="compositionally biased region" description="Low complexity" evidence="1">
    <location>
        <begin position="523"/>
        <end position="539"/>
    </location>
</feature>
<evidence type="ECO:0000313" key="4">
    <source>
        <dbReference type="EMBL" id="KAK9915192.1"/>
    </source>
</evidence>
<feature type="domain" description="JmjN" evidence="2">
    <location>
        <begin position="8"/>
        <end position="50"/>
    </location>
</feature>
<feature type="compositionally biased region" description="Low complexity" evidence="1">
    <location>
        <begin position="561"/>
        <end position="573"/>
    </location>
</feature>
<dbReference type="Gene3D" id="2.60.120.650">
    <property type="entry name" value="Cupin"/>
    <property type="match status" value="1"/>
</dbReference>
<dbReference type="Pfam" id="PF02373">
    <property type="entry name" value="JmjC"/>
    <property type="match status" value="1"/>
</dbReference>
<dbReference type="PROSITE" id="PS51184">
    <property type="entry name" value="JMJC"/>
    <property type="match status" value="1"/>
</dbReference>
<feature type="compositionally biased region" description="Polar residues" evidence="1">
    <location>
        <begin position="579"/>
        <end position="594"/>
    </location>
</feature>